<dbReference type="RefSeq" id="WP_168148056.1">
    <property type="nucleotide sequence ID" value="NZ_JAAVXB010000005.1"/>
</dbReference>
<name>A0A970B6N6_9GAMM</name>
<reference evidence="1" key="1">
    <citation type="submission" date="2020-03" db="EMBL/GenBank/DDBJ databases">
        <title>Solimonas marina sp. nov., isolated from deep seawater of the Pacific Ocean.</title>
        <authorList>
            <person name="Liu X."/>
            <person name="Lai Q."/>
            <person name="Sun F."/>
            <person name="Gai Y."/>
            <person name="Li G."/>
            <person name="Shao Z."/>
        </authorList>
    </citation>
    <scope>NUCLEOTIDE SEQUENCE</scope>
    <source>
        <strain evidence="1">C16B3</strain>
    </source>
</reference>
<dbReference type="Proteomes" id="UP000653472">
    <property type="component" value="Unassembled WGS sequence"/>
</dbReference>
<evidence type="ECO:0000313" key="1">
    <source>
        <dbReference type="EMBL" id="NKF22790.1"/>
    </source>
</evidence>
<dbReference type="EMBL" id="JAAVXB010000005">
    <property type="protein sequence ID" value="NKF22790.1"/>
    <property type="molecule type" value="Genomic_DNA"/>
</dbReference>
<protein>
    <submittedName>
        <fullName evidence="1">Cell surface protein</fullName>
    </submittedName>
</protein>
<keyword evidence="2" id="KW-1185">Reference proteome</keyword>
<proteinExistence type="predicted"/>
<organism evidence="1 2">
    <name type="scientific">Solimonas marina</name>
    <dbReference type="NCBI Taxonomy" id="2714601"/>
    <lineage>
        <taxon>Bacteria</taxon>
        <taxon>Pseudomonadati</taxon>
        <taxon>Pseudomonadota</taxon>
        <taxon>Gammaproteobacteria</taxon>
        <taxon>Nevskiales</taxon>
        <taxon>Nevskiaceae</taxon>
        <taxon>Solimonas</taxon>
    </lineage>
</organism>
<gene>
    <name evidence="1" type="ORF">G7Y82_10720</name>
</gene>
<sequence length="389" mass="42850">MTRTAVAAPMKYLDQALTGLRAIGQPAPRDAATPAVALVMQLAHVDEARVVSICRVLQQSSHFNALMREQITTMTVSERYAAIAQDFDSIRDDAQRLIESSTHGAPGMYERLGQLWMRATRGDIASRFAKIRRHYLDVSHDAEQQLRTQRAMLEIYADFRLAMKEAEIQAQELLALQRTRLDDAHAALDRAQQTADAATTGDGATLGRLTLARDEAMRVVHDEDARYQIAKDLADDLRVGYATSEAVMARLQQTQQIRQRVHARSVSFFATNETVFTALSAAFTAQQGLHESTETLNALSGGISRGVESVADLGDETLRTGLRAGYGPTLRADAVKKLVDAVVGFQDGALQLIDELRTQATRDAAEIADYVEDGKRRYAAQARNPEHAK</sequence>
<comment type="caution">
    <text evidence="1">The sequence shown here is derived from an EMBL/GenBank/DDBJ whole genome shotgun (WGS) entry which is preliminary data.</text>
</comment>
<dbReference type="AlphaFoldDB" id="A0A970B6N6"/>
<accession>A0A970B6N6</accession>
<evidence type="ECO:0000313" key="2">
    <source>
        <dbReference type="Proteomes" id="UP000653472"/>
    </source>
</evidence>